<accession>A0ACC2VNB1</accession>
<keyword evidence="2" id="KW-1185">Reference proteome</keyword>
<evidence type="ECO:0000313" key="1">
    <source>
        <dbReference type="EMBL" id="KAJ9100883.1"/>
    </source>
</evidence>
<organism evidence="1 2">
    <name type="scientific">Naganishia adeliensis</name>
    <dbReference type="NCBI Taxonomy" id="92952"/>
    <lineage>
        <taxon>Eukaryota</taxon>
        <taxon>Fungi</taxon>
        <taxon>Dikarya</taxon>
        <taxon>Basidiomycota</taxon>
        <taxon>Agaricomycotina</taxon>
        <taxon>Tremellomycetes</taxon>
        <taxon>Filobasidiales</taxon>
        <taxon>Filobasidiaceae</taxon>
        <taxon>Naganishia</taxon>
    </lineage>
</organism>
<dbReference type="EMBL" id="JASBWS010000073">
    <property type="protein sequence ID" value="KAJ9100883.1"/>
    <property type="molecule type" value="Genomic_DNA"/>
</dbReference>
<protein>
    <submittedName>
        <fullName evidence="1">Uncharacterized protein</fullName>
    </submittedName>
</protein>
<name>A0ACC2VNB1_9TREE</name>
<reference evidence="1" key="1">
    <citation type="submission" date="2023-04" db="EMBL/GenBank/DDBJ databases">
        <title>Draft Genome sequencing of Naganishia species isolated from polar environments using Oxford Nanopore Technology.</title>
        <authorList>
            <person name="Leo P."/>
            <person name="Venkateswaran K."/>
        </authorList>
    </citation>
    <scope>NUCLEOTIDE SEQUENCE</scope>
    <source>
        <strain evidence="1">MNA-CCFEE 5262</strain>
    </source>
</reference>
<sequence>MEFIQNFEPQPSVPNVEPSQESHGQAPPASTAQTDQGSRHTSGGTDQGGGVYELLQALREAMKEDTQTTASKQFSQVQQHMVQAKQVQQVVATPPPPAPPAFRKHKRLA</sequence>
<comment type="caution">
    <text evidence="1">The sequence shown here is derived from an EMBL/GenBank/DDBJ whole genome shotgun (WGS) entry which is preliminary data.</text>
</comment>
<dbReference type="Proteomes" id="UP001230649">
    <property type="component" value="Unassembled WGS sequence"/>
</dbReference>
<proteinExistence type="predicted"/>
<evidence type="ECO:0000313" key="2">
    <source>
        <dbReference type="Proteomes" id="UP001230649"/>
    </source>
</evidence>
<gene>
    <name evidence="1" type="ORF">QFC20_005372</name>
</gene>